<proteinExistence type="predicted"/>
<feature type="transmembrane region" description="Helical" evidence="1">
    <location>
        <begin position="196"/>
        <end position="216"/>
    </location>
</feature>
<comment type="caution">
    <text evidence="3">The sequence shown here is derived from an EMBL/GenBank/DDBJ whole genome shotgun (WGS) entry which is preliminary data.</text>
</comment>
<evidence type="ECO:0008006" key="5">
    <source>
        <dbReference type="Google" id="ProtNLM"/>
    </source>
</evidence>
<protein>
    <recommendedName>
        <fullName evidence="5">VPLPA-CTERM sorting domain-containing protein</fullName>
    </recommendedName>
</protein>
<keyword evidence="4" id="KW-1185">Reference proteome</keyword>
<reference evidence="4" key="1">
    <citation type="submission" date="2019-01" db="EMBL/GenBank/DDBJ databases">
        <title>Gri0909 isolated from a small marine red alga.</title>
        <authorList>
            <person name="Kim J."/>
            <person name="Jeong S.E."/>
            <person name="Jeon C.O."/>
        </authorList>
    </citation>
    <scope>NUCLEOTIDE SEQUENCE [LARGE SCALE GENOMIC DNA]</scope>
    <source>
        <strain evidence="4">Gri0909</strain>
    </source>
</reference>
<dbReference type="EMBL" id="SADE01000001">
    <property type="protein sequence ID" value="RVU39510.1"/>
    <property type="molecule type" value="Genomic_DNA"/>
</dbReference>
<evidence type="ECO:0000313" key="4">
    <source>
        <dbReference type="Proteomes" id="UP000287447"/>
    </source>
</evidence>
<keyword evidence="2" id="KW-0732">Signal</keyword>
<dbReference type="AlphaFoldDB" id="A0A3S2ZAW2"/>
<dbReference type="RefSeq" id="WP_127764881.1">
    <property type="nucleotide sequence ID" value="NZ_SADE01000001.1"/>
</dbReference>
<name>A0A3S2ZAW2_9PROT</name>
<evidence type="ECO:0000256" key="2">
    <source>
        <dbReference type="SAM" id="SignalP"/>
    </source>
</evidence>
<gene>
    <name evidence="3" type="ORF">EOI86_09855</name>
</gene>
<accession>A0A3S2ZAW2</accession>
<organism evidence="3 4">
    <name type="scientific">Hwanghaeella grinnelliae</name>
    <dbReference type="NCBI Taxonomy" id="2500179"/>
    <lineage>
        <taxon>Bacteria</taxon>
        <taxon>Pseudomonadati</taxon>
        <taxon>Pseudomonadota</taxon>
        <taxon>Alphaproteobacteria</taxon>
        <taxon>Rhodospirillales</taxon>
        <taxon>Rhodospirillaceae</taxon>
        <taxon>Hwanghaeella</taxon>
    </lineage>
</organism>
<evidence type="ECO:0000256" key="1">
    <source>
        <dbReference type="SAM" id="Phobius"/>
    </source>
</evidence>
<keyword evidence="1" id="KW-0812">Transmembrane</keyword>
<dbReference type="Proteomes" id="UP000287447">
    <property type="component" value="Unassembled WGS sequence"/>
</dbReference>
<sequence length="222" mass="22836">MRRHLMSIAAAIAMIAGAGAGPAAATVLGFTPTADGDVQLFGGTSIDTTDTVLSFTQSGGLERRIFLEFDLSAIPDAAVINSVNLTMTLTSPIIGPFLPAVYDVFAYNGDGTIDAADFTASKTQVVDSTIDDPENAGLLISRDFSSTLPVLSALAGDLLTLSVETDSFASGNFVSIDSGNTSVFPALTVDFTVSTVPVPAALPLAATALAALGFIGRRRRRS</sequence>
<evidence type="ECO:0000313" key="3">
    <source>
        <dbReference type="EMBL" id="RVU39510.1"/>
    </source>
</evidence>
<feature type="chain" id="PRO_5018670753" description="VPLPA-CTERM sorting domain-containing protein" evidence="2">
    <location>
        <begin position="26"/>
        <end position="222"/>
    </location>
</feature>
<keyword evidence="1" id="KW-1133">Transmembrane helix</keyword>
<keyword evidence="1" id="KW-0472">Membrane</keyword>
<feature type="signal peptide" evidence="2">
    <location>
        <begin position="1"/>
        <end position="25"/>
    </location>
</feature>